<dbReference type="InterPro" id="IPR016186">
    <property type="entry name" value="C-type_lectin-like/link_sf"/>
</dbReference>
<dbReference type="EMBL" id="JOJR01000195">
    <property type="protein sequence ID" value="RCN42410.1"/>
    <property type="molecule type" value="Genomic_DNA"/>
</dbReference>
<dbReference type="SMART" id="SM00034">
    <property type="entry name" value="CLECT"/>
    <property type="match status" value="1"/>
</dbReference>
<protein>
    <submittedName>
        <fullName evidence="4">von Willebrand factor type A domain protein</fullName>
    </submittedName>
</protein>
<name>A0A368GH89_ANCCA</name>
<feature type="chain" id="PRO_5016777000" evidence="1">
    <location>
        <begin position="20"/>
        <end position="381"/>
    </location>
</feature>
<gene>
    <name evidence="4" type="ORF">ANCCAN_11613</name>
</gene>
<dbReference type="InterPro" id="IPR002035">
    <property type="entry name" value="VWF_A"/>
</dbReference>
<evidence type="ECO:0000259" key="2">
    <source>
        <dbReference type="PROSITE" id="PS50041"/>
    </source>
</evidence>
<keyword evidence="1" id="KW-0732">Signal</keyword>
<dbReference type="PANTHER" id="PTHR31024">
    <property type="entry name" value="C-TYPE LECTIN"/>
    <property type="match status" value="1"/>
</dbReference>
<evidence type="ECO:0000256" key="1">
    <source>
        <dbReference type="SAM" id="SignalP"/>
    </source>
</evidence>
<dbReference type="PROSITE" id="PS50041">
    <property type="entry name" value="C_TYPE_LECTIN_2"/>
    <property type="match status" value="1"/>
</dbReference>
<dbReference type="Pfam" id="PF00059">
    <property type="entry name" value="Lectin_C"/>
    <property type="match status" value="1"/>
</dbReference>
<dbReference type="InterPro" id="IPR001304">
    <property type="entry name" value="C-type_lectin-like"/>
</dbReference>
<dbReference type="InterPro" id="IPR016187">
    <property type="entry name" value="CTDL_fold"/>
</dbReference>
<dbReference type="SUPFAM" id="SSF56436">
    <property type="entry name" value="C-type lectin-like"/>
    <property type="match status" value="1"/>
</dbReference>
<feature type="domain" description="C-type lectin" evidence="2">
    <location>
        <begin position="235"/>
        <end position="351"/>
    </location>
</feature>
<dbReference type="SUPFAM" id="SSF53300">
    <property type="entry name" value="vWA-like"/>
    <property type="match status" value="1"/>
</dbReference>
<dbReference type="Gene3D" id="3.40.50.410">
    <property type="entry name" value="von Willebrand factor, type A domain"/>
    <property type="match status" value="1"/>
</dbReference>
<dbReference type="PROSITE" id="PS50234">
    <property type="entry name" value="VWFA"/>
    <property type="match status" value="1"/>
</dbReference>
<dbReference type="OrthoDB" id="5787264at2759"/>
<sequence>MRFILSLAALIGVGFSLLAEERDCPCTPSKLWLDIVVAIDTSIGMTSEGVTQVLADITTVFGETTIAQGKGHHSRLALVTYGKDAQARFNLTDFKSTDEMLDGVWDVECGKDTVSNLRAGLTATQEIMREGRKDGSRNNTASAIIIYASDFRAGDVNDAKQLAHQIKIGGTNIIVVAFDQGGKVHSLDRLVEIATPGMFFPSTTSNLAGRIQDALCKTNCFCKKLWTQYADGSVKYGECLRIGAIDANWNSAKRACQKLTMGGHLATEFDIAKHNFIAHMFKNDYRHQPPYMYHIGLSYDKNKGGYFWEQPKGRMPLALKDTPFQYWNNGFPNVHENDFCVLSAQTSMDWRQANWLAERTVPEGFKTIHLPSGIMRYKQLL</sequence>
<feature type="domain" description="VWFA" evidence="3">
    <location>
        <begin position="34"/>
        <end position="215"/>
    </location>
</feature>
<dbReference type="Gene3D" id="3.10.100.10">
    <property type="entry name" value="Mannose-Binding Protein A, subunit A"/>
    <property type="match status" value="1"/>
</dbReference>
<accession>A0A368GH89</accession>
<dbReference type="CDD" id="cd00037">
    <property type="entry name" value="CLECT"/>
    <property type="match status" value="1"/>
</dbReference>
<dbReference type="STRING" id="29170.A0A368GH89"/>
<dbReference type="PANTHER" id="PTHR31024:SF13">
    <property type="entry name" value="C-TYPE LECTIN DOMAIN-CONTAINING PROTEIN 160"/>
    <property type="match status" value="1"/>
</dbReference>
<dbReference type="InterPro" id="IPR036465">
    <property type="entry name" value="vWFA_dom_sf"/>
</dbReference>
<keyword evidence="5" id="KW-1185">Reference proteome</keyword>
<organism evidence="4 5">
    <name type="scientific">Ancylostoma caninum</name>
    <name type="common">Dog hookworm</name>
    <dbReference type="NCBI Taxonomy" id="29170"/>
    <lineage>
        <taxon>Eukaryota</taxon>
        <taxon>Metazoa</taxon>
        <taxon>Ecdysozoa</taxon>
        <taxon>Nematoda</taxon>
        <taxon>Chromadorea</taxon>
        <taxon>Rhabditida</taxon>
        <taxon>Rhabditina</taxon>
        <taxon>Rhabditomorpha</taxon>
        <taxon>Strongyloidea</taxon>
        <taxon>Ancylostomatidae</taxon>
        <taxon>Ancylostomatinae</taxon>
        <taxon>Ancylostoma</taxon>
    </lineage>
</organism>
<comment type="caution">
    <text evidence="4">The sequence shown here is derived from an EMBL/GenBank/DDBJ whole genome shotgun (WGS) entry which is preliminary data.</text>
</comment>
<proteinExistence type="predicted"/>
<reference evidence="4 5" key="1">
    <citation type="submission" date="2014-10" db="EMBL/GenBank/DDBJ databases">
        <title>Draft genome of the hookworm Ancylostoma caninum.</title>
        <authorList>
            <person name="Mitreva M."/>
        </authorList>
    </citation>
    <scope>NUCLEOTIDE SEQUENCE [LARGE SCALE GENOMIC DNA]</scope>
    <source>
        <strain evidence="4 5">Baltimore</strain>
    </source>
</reference>
<feature type="signal peptide" evidence="1">
    <location>
        <begin position="1"/>
        <end position="19"/>
    </location>
</feature>
<dbReference type="SMART" id="SM00327">
    <property type="entry name" value="VWA"/>
    <property type="match status" value="1"/>
</dbReference>
<dbReference type="Pfam" id="PF00092">
    <property type="entry name" value="VWA"/>
    <property type="match status" value="1"/>
</dbReference>
<dbReference type="Proteomes" id="UP000252519">
    <property type="component" value="Unassembled WGS sequence"/>
</dbReference>
<evidence type="ECO:0000313" key="5">
    <source>
        <dbReference type="Proteomes" id="UP000252519"/>
    </source>
</evidence>
<dbReference type="AlphaFoldDB" id="A0A368GH89"/>
<dbReference type="GO" id="GO:0045087">
    <property type="term" value="P:innate immune response"/>
    <property type="evidence" value="ECO:0007669"/>
    <property type="project" value="TreeGrafter"/>
</dbReference>
<evidence type="ECO:0000259" key="3">
    <source>
        <dbReference type="PROSITE" id="PS50234"/>
    </source>
</evidence>
<evidence type="ECO:0000313" key="4">
    <source>
        <dbReference type="EMBL" id="RCN42410.1"/>
    </source>
</evidence>